<evidence type="ECO:0000256" key="3">
    <source>
        <dbReference type="ARBA" id="ARBA00022840"/>
    </source>
</evidence>
<dbReference type="Proteomes" id="UP000029579">
    <property type="component" value="Unassembled WGS sequence"/>
</dbReference>
<dbReference type="GO" id="GO:0046872">
    <property type="term" value="F:metal ion binding"/>
    <property type="evidence" value="ECO:0007669"/>
    <property type="project" value="UniProtKB-KW"/>
</dbReference>
<dbReference type="GO" id="GO:0009396">
    <property type="term" value="P:folic acid-containing compound biosynthetic process"/>
    <property type="evidence" value="ECO:0007669"/>
    <property type="project" value="TreeGrafter"/>
</dbReference>
<dbReference type="NCBIfam" id="TIGR02727">
    <property type="entry name" value="MTHFS_bact"/>
    <property type="match status" value="1"/>
</dbReference>
<evidence type="ECO:0000256" key="4">
    <source>
        <dbReference type="PIRSR" id="PIRSR006806-1"/>
    </source>
</evidence>
<dbReference type="Gene3D" id="3.40.50.10420">
    <property type="entry name" value="NagB/RpiA/CoA transferase-like"/>
    <property type="match status" value="1"/>
</dbReference>
<dbReference type="AlphaFoldDB" id="A0A095WZY6"/>
<feature type="binding site" evidence="4">
    <location>
        <begin position="126"/>
        <end position="134"/>
    </location>
    <ligand>
        <name>ATP</name>
        <dbReference type="ChEBI" id="CHEBI:30616"/>
    </ligand>
</feature>
<evidence type="ECO:0000313" key="6">
    <source>
        <dbReference type="EMBL" id="KGF03355.1"/>
    </source>
</evidence>
<dbReference type="PANTHER" id="PTHR23407:SF1">
    <property type="entry name" value="5-FORMYLTETRAHYDROFOLATE CYCLO-LIGASE"/>
    <property type="match status" value="1"/>
</dbReference>
<evidence type="ECO:0000313" key="7">
    <source>
        <dbReference type="Proteomes" id="UP000029579"/>
    </source>
</evidence>
<dbReference type="PIRSF" id="PIRSF006806">
    <property type="entry name" value="FTHF_cligase"/>
    <property type="match status" value="1"/>
</dbReference>
<name>A0A095WZY6_9FIRM</name>
<comment type="caution">
    <text evidence="6">The sequence shown here is derived from an EMBL/GenBank/DDBJ whole genome shotgun (WGS) entry which is preliminary data.</text>
</comment>
<evidence type="ECO:0000256" key="1">
    <source>
        <dbReference type="ARBA" id="ARBA00010638"/>
    </source>
</evidence>
<dbReference type="InterPro" id="IPR037171">
    <property type="entry name" value="NagB/RpiA_transferase-like"/>
</dbReference>
<dbReference type="InterPro" id="IPR024185">
    <property type="entry name" value="FTHF_cligase-like_sf"/>
</dbReference>
<dbReference type="InterPro" id="IPR002698">
    <property type="entry name" value="FTHF_cligase"/>
</dbReference>
<reference evidence="6 7" key="1">
    <citation type="submission" date="2014-07" db="EMBL/GenBank/DDBJ databases">
        <authorList>
            <person name="McCorrison J."/>
            <person name="Sanka R."/>
            <person name="Torralba M."/>
            <person name="Gillis M."/>
            <person name="Haft D.H."/>
            <person name="Methe B."/>
            <person name="Sutton G."/>
            <person name="Nelson K.E."/>
        </authorList>
    </citation>
    <scope>NUCLEOTIDE SEQUENCE [LARGE SCALE GENOMIC DNA]</scope>
    <source>
        <strain evidence="6 7">S7-1-13</strain>
    </source>
</reference>
<comment type="similarity">
    <text evidence="1 5">Belongs to the 5-formyltetrahydrofolate cyclo-ligase family.</text>
</comment>
<feature type="binding site" evidence="4">
    <location>
        <position position="48"/>
    </location>
    <ligand>
        <name>substrate</name>
    </ligand>
</feature>
<dbReference type="EMBL" id="JRMW01000040">
    <property type="protein sequence ID" value="KGF03355.1"/>
    <property type="molecule type" value="Genomic_DNA"/>
</dbReference>
<dbReference type="OrthoDB" id="9801938at2"/>
<dbReference type="eggNOG" id="COG0212">
    <property type="taxonomic scope" value="Bacteria"/>
</dbReference>
<comment type="catalytic activity">
    <reaction evidence="5">
        <text>(6S)-5-formyl-5,6,7,8-tetrahydrofolate + ATP = (6R)-5,10-methenyltetrahydrofolate + ADP + phosphate</text>
        <dbReference type="Rhea" id="RHEA:10488"/>
        <dbReference type="ChEBI" id="CHEBI:30616"/>
        <dbReference type="ChEBI" id="CHEBI:43474"/>
        <dbReference type="ChEBI" id="CHEBI:57455"/>
        <dbReference type="ChEBI" id="CHEBI:57457"/>
        <dbReference type="ChEBI" id="CHEBI:456216"/>
        <dbReference type="EC" id="6.3.3.2"/>
    </reaction>
</comment>
<dbReference type="PANTHER" id="PTHR23407">
    <property type="entry name" value="ATPASE INHIBITOR/5-FORMYLTETRAHYDROFOLATE CYCLO-LIGASE"/>
    <property type="match status" value="1"/>
</dbReference>
<keyword evidence="5" id="KW-0479">Metal-binding</keyword>
<dbReference type="SUPFAM" id="SSF100950">
    <property type="entry name" value="NagB/RpiA/CoA transferase-like"/>
    <property type="match status" value="1"/>
</dbReference>
<sequence>MKSEFRRFFLNLRREMGEASIKEKSKKIIARLLASDPYKNAETIFVYVSKTKEVDTYDFIKKALADGKKVYVPKIIDHQMIAAKISDLDELKAGAFDIPTTDSLEAITNPDLTICPGLSFDDDKNRLGYGGGFYDKFLSQNKTSKIGLMLKEFRSIKIPADPWDIKMDLIITEDKIF</sequence>
<comment type="cofactor">
    <cofactor evidence="5">
        <name>Mg(2+)</name>
        <dbReference type="ChEBI" id="CHEBI:18420"/>
    </cofactor>
</comment>
<accession>A0A095WZY6</accession>
<keyword evidence="6" id="KW-0436">Ligase</keyword>
<proteinExistence type="inferred from homology"/>
<keyword evidence="3 4" id="KW-0067">ATP-binding</keyword>
<dbReference type="GO" id="GO:0030272">
    <property type="term" value="F:5-formyltetrahydrofolate cyclo-ligase activity"/>
    <property type="evidence" value="ECO:0007669"/>
    <property type="project" value="UniProtKB-EC"/>
</dbReference>
<gene>
    <name evidence="6" type="ORF">HMPREF1630_07895</name>
</gene>
<dbReference type="RefSeq" id="WP_037328523.1">
    <property type="nucleotide sequence ID" value="NZ_JRMW01000040.1"/>
</dbReference>
<organism evidence="6 7">
    <name type="scientific">Anaerococcus lactolyticus S7-1-13</name>
    <dbReference type="NCBI Taxonomy" id="1284686"/>
    <lineage>
        <taxon>Bacteria</taxon>
        <taxon>Bacillati</taxon>
        <taxon>Bacillota</taxon>
        <taxon>Tissierellia</taxon>
        <taxon>Tissierellales</taxon>
        <taxon>Peptoniphilaceae</taxon>
        <taxon>Anaerococcus</taxon>
    </lineage>
</organism>
<protein>
    <recommendedName>
        <fullName evidence="5">5-formyltetrahydrofolate cyclo-ligase</fullName>
        <ecNumber evidence="5">6.3.3.2</ecNumber>
    </recommendedName>
</protein>
<dbReference type="GO" id="GO:0035999">
    <property type="term" value="P:tetrahydrofolate interconversion"/>
    <property type="evidence" value="ECO:0007669"/>
    <property type="project" value="TreeGrafter"/>
</dbReference>
<feature type="binding site" evidence="4">
    <location>
        <position position="53"/>
    </location>
    <ligand>
        <name>substrate</name>
    </ligand>
</feature>
<keyword evidence="5" id="KW-0460">Magnesium</keyword>
<dbReference type="EC" id="6.3.3.2" evidence="5"/>
<dbReference type="Pfam" id="PF01812">
    <property type="entry name" value="5-FTHF_cyc-lig"/>
    <property type="match status" value="1"/>
</dbReference>
<feature type="binding site" evidence="4">
    <location>
        <begin position="2"/>
        <end position="6"/>
    </location>
    <ligand>
        <name>ATP</name>
        <dbReference type="ChEBI" id="CHEBI:30616"/>
    </ligand>
</feature>
<dbReference type="GO" id="GO:0005524">
    <property type="term" value="F:ATP binding"/>
    <property type="evidence" value="ECO:0007669"/>
    <property type="project" value="UniProtKB-KW"/>
</dbReference>
<evidence type="ECO:0000256" key="2">
    <source>
        <dbReference type="ARBA" id="ARBA00022741"/>
    </source>
</evidence>
<evidence type="ECO:0000256" key="5">
    <source>
        <dbReference type="RuleBase" id="RU361279"/>
    </source>
</evidence>
<keyword evidence="2 4" id="KW-0547">Nucleotide-binding</keyword>